<dbReference type="RefSeq" id="WP_053820743.1">
    <property type="nucleotide sequence ID" value="NZ_CP006911.1"/>
</dbReference>
<dbReference type="InterPro" id="IPR011055">
    <property type="entry name" value="Dup_hybrid_motif"/>
</dbReference>
<dbReference type="Gene3D" id="2.70.70.10">
    <property type="entry name" value="Glucose Permease (Domain IIA)"/>
    <property type="match status" value="1"/>
</dbReference>
<evidence type="ECO:0000313" key="12">
    <source>
        <dbReference type="Proteomes" id="UP000068905"/>
    </source>
</evidence>
<dbReference type="PANTHER" id="PTHR21666">
    <property type="entry name" value="PEPTIDASE-RELATED"/>
    <property type="match status" value="1"/>
</dbReference>
<accession>A0A0M4M429</accession>
<dbReference type="Pfam" id="PF01551">
    <property type="entry name" value="Peptidase_M23"/>
    <property type="match status" value="1"/>
</dbReference>
<dbReference type="AlphaFoldDB" id="A0A0M4M429"/>
<keyword evidence="3" id="KW-0645">Protease</keyword>
<evidence type="ECO:0000256" key="2">
    <source>
        <dbReference type="ARBA" id="ARBA00004196"/>
    </source>
</evidence>
<dbReference type="Gene3D" id="3.10.450.350">
    <property type="match status" value="2"/>
</dbReference>
<dbReference type="PANTHER" id="PTHR21666:SF288">
    <property type="entry name" value="CELL DIVISION PROTEIN YTFB"/>
    <property type="match status" value="1"/>
</dbReference>
<evidence type="ECO:0000259" key="9">
    <source>
        <dbReference type="Pfam" id="PF01551"/>
    </source>
</evidence>
<dbReference type="GO" id="GO:0046872">
    <property type="term" value="F:metal ion binding"/>
    <property type="evidence" value="ECO:0007669"/>
    <property type="project" value="UniProtKB-KW"/>
</dbReference>
<comment type="cofactor">
    <cofactor evidence="1">
        <name>Zn(2+)</name>
        <dbReference type="ChEBI" id="CHEBI:29105"/>
    </cofactor>
</comment>
<dbReference type="InterPro" id="IPR045834">
    <property type="entry name" value="Csd3_N2"/>
</dbReference>
<keyword evidence="5" id="KW-0378">Hydrolase</keyword>
<protein>
    <submittedName>
        <fullName evidence="11">Peptidase M23</fullName>
    </submittedName>
</protein>
<keyword evidence="7" id="KW-0482">Metalloprotease</keyword>
<dbReference type="Pfam" id="PF19425">
    <property type="entry name" value="Csd3_N2"/>
    <property type="match status" value="1"/>
</dbReference>
<evidence type="ECO:0000256" key="5">
    <source>
        <dbReference type="ARBA" id="ARBA00022801"/>
    </source>
</evidence>
<dbReference type="KEGG" id="tsn:W908_08665"/>
<dbReference type="CDD" id="cd12797">
    <property type="entry name" value="M23_peptidase"/>
    <property type="match status" value="1"/>
</dbReference>
<evidence type="ECO:0000256" key="1">
    <source>
        <dbReference type="ARBA" id="ARBA00001947"/>
    </source>
</evidence>
<sequence length="372" mass="41742">MIKSFFISLLLACVVFSAPSFAGGQHDFSFKVSRGDAFYKFFYSAGLSGKLLTKLMTSDPRAQRLNNIYPGDKFEISLNDNHALKQIIFNPANDNPLFINYDGKRFSFEKSNIQPVGDVSFTVITINKSLNYDAKKAGVDAEVVKMMVDNFSWEIDFSRDLRKGDRFFLSWEGEKTPSAMIYISGRKTIALFSHKDSLGRKKYYSANGETLNDSFKFAPVKYNRISSGFSLRRYHPTLKTYRPHRGTDFAAPSGTPVYAPAKGLVKYVATLSGYGNVIYLKHGSEYVTVYAHLSKFAKGLKSGKRVKKGELIGYVGTTGMSTGPHLHYEIRINGVHKDAEKVKLSKKSIVPNAEMASFQKRAKQILTKLKIK</sequence>
<keyword evidence="12" id="KW-1185">Reference proteome</keyword>
<dbReference type="EMBL" id="CP006911">
    <property type="protein sequence ID" value="ALE02567.1"/>
    <property type="molecule type" value="Genomic_DNA"/>
</dbReference>
<evidence type="ECO:0000259" key="10">
    <source>
        <dbReference type="Pfam" id="PF19425"/>
    </source>
</evidence>
<name>A0A0M4M429_9GAMM</name>
<keyword evidence="6" id="KW-0862">Zinc</keyword>
<evidence type="ECO:0000256" key="3">
    <source>
        <dbReference type="ARBA" id="ARBA00022670"/>
    </source>
</evidence>
<comment type="subcellular location">
    <subcellularLocation>
        <location evidence="2">Cell envelope</location>
    </subcellularLocation>
</comment>
<dbReference type="InterPro" id="IPR016047">
    <property type="entry name" value="M23ase_b-sheet_dom"/>
</dbReference>
<keyword evidence="4" id="KW-0479">Metal-binding</keyword>
<evidence type="ECO:0000313" key="11">
    <source>
        <dbReference type="EMBL" id="ALE02567.1"/>
    </source>
</evidence>
<dbReference type="InterPro" id="IPR050570">
    <property type="entry name" value="Cell_wall_metabolism_enzyme"/>
</dbReference>
<dbReference type="SUPFAM" id="SSF51261">
    <property type="entry name" value="Duplicated hybrid motif"/>
    <property type="match status" value="1"/>
</dbReference>
<evidence type="ECO:0000256" key="8">
    <source>
        <dbReference type="SAM" id="SignalP"/>
    </source>
</evidence>
<feature type="domain" description="Csd3-like second N-terminal" evidence="10">
    <location>
        <begin position="125"/>
        <end position="230"/>
    </location>
</feature>
<dbReference type="STRING" id="1125411.W908_08665"/>
<evidence type="ECO:0000256" key="6">
    <source>
        <dbReference type="ARBA" id="ARBA00022833"/>
    </source>
</evidence>
<evidence type="ECO:0000256" key="7">
    <source>
        <dbReference type="ARBA" id="ARBA00023049"/>
    </source>
</evidence>
<gene>
    <name evidence="11" type="ORF">W908_08665</name>
</gene>
<keyword evidence="8" id="KW-0732">Signal</keyword>
<reference evidence="11 12" key="1">
    <citation type="journal article" date="2015" name="Genome Announc.">
        <title>Genome Sequence of 'Candidatus Thioglobus singularis' Strain PS1, a Mixotroph from the SUP05 Clade of Marine Gammaproteobacteria.</title>
        <authorList>
            <person name="Marshall K.T."/>
            <person name="Morris R.M."/>
        </authorList>
    </citation>
    <scope>NUCLEOTIDE SEQUENCE [LARGE SCALE GENOMIC DNA]</scope>
    <source>
        <strain evidence="11 12">PS1</strain>
    </source>
</reference>
<feature type="domain" description="M23ase beta-sheet core" evidence="9">
    <location>
        <begin position="243"/>
        <end position="338"/>
    </location>
</feature>
<dbReference type="GO" id="GO:0006508">
    <property type="term" value="P:proteolysis"/>
    <property type="evidence" value="ECO:0007669"/>
    <property type="project" value="UniProtKB-KW"/>
</dbReference>
<dbReference type="OrthoDB" id="9805070at2"/>
<feature type="signal peptide" evidence="8">
    <location>
        <begin position="1"/>
        <end position="22"/>
    </location>
</feature>
<feature type="chain" id="PRO_5005798118" evidence="8">
    <location>
        <begin position="23"/>
        <end position="372"/>
    </location>
</feature>
<evidence type="ECO:0000256" key="4">
    <source>
        <dbReference type="ARBA" id="ARBA00022723"/>
    </source>
</evidence>
<proteinExistence type="predicted"/>
<organism evidence="11 12">
    <name type="scientific">Candidatus Pseudothioglobus singularis PS1</name>
    <dbReference type="NCBI Taxonomy" id="1125411"/>
    <lineage>
        <taxon>Bacteria</taxon>
        <taxon>Pseudomonadati</taxon>
        <taxon>Pseudomonadota</taxon>
        <taxon>Gammaproteobacteria</taxon>
        <taxon>Candidatus Pseudothioglobaceae</taxon>
        <taxon>Candidatus Pseudothioglobus</taxon>
    </lineage>
</organism>
<dbReference type="Proteomes" id="UP000068905">
    <property type="component" value="Chromosome"/>
</dbReference>
<dbReference type="GO" id="GO:0030313">
    <property type="term" value="C:cell envelope"/>
    <property type="evidence" value="ECO:0007669"/>
    <property type="project" value="UniProtKB-SubCell"/>
</dbReference>
<dbReference type="GO" id="GO:0004222">
    <property type="term" value="F:metalloendopeptidase activity"/>
    <property type="evidence" value="ECO:0007669"/>
    <property type="project" value="TreeGrafter"/>
</dbReference>